<reference evidence="1" key="1">
    <citation type="submission" date="2014-09" db="EMBL/GenBank/DDBJ databases">
        <authorList>
            <person name="Magalhaes I.L.F."/>
            <person name="Oliveira U."/>
            <person name="Santos F.R."/>
            <person name="Vidigal T.H.D.A."/>
            <person name="Brescovit A.D."/>
            <person name="Santos A.J."/>
        </authorList>
    </citation>
    <scope>NUCLEOTIDE SEQUENCE</scope>
    <source>
        <tissue evidence="1">Shoot tissue taken approximately 20 cm above the soil surface</tissue>
    </source>
</reference>
<organism evidence="1">
    <name type="scientific">Arundo donax</name>
    <name type="common">Giant reed</name>
    <name type="synonym">Donax arundinaceus</name>
    <dbReference type="NCBI Taxonomy" id="35708"/>
    <lineage>
        <taxon>Eukaryota</taxon>
        <taxon>Viridiplantae</taxon>
        <taxon>Streptophyta</taxon>
        <taxon>Embryophyta</taxon>
        <taxon>Tracheophyta</taxon>
        <taxon>Spermatophyta</taxon>
        <taxon>Magnoliopsida</taxon>
        <taxon>Liliopsida</taxon>
        <taxon>Poales</taxon>
        <taxon>Poaceae</taxon>
        <taxon>PACMAD clade</taxon>
        <taxon>Arundinoideae</taxon>
        <taxon>Arundineae</taxon>
        <taxon>Arundo</taxon>
    </lineage>
</organism>
<reference evidence="1" key="2">
    <citation type="journal article" date="2015" name="Data Brief">
        <title>Shoot transcriptome of the giant reed, Arundo donax.</title>
        <authorList>
            <person name="Barrero R.A."/>
            <person name="Guerrero F.D."/>
            <person name="Moolhuijzen P."/>
            <person name="Goolsby J.A."/>
            <person name="Tidwell J."/>
            <person name="Bellgard S.E."/>
            <person name="Bellgard M.I."/>
        </authorList>
    </citation>
    <scope>NUCLEOTIDE SEQUENCE</scope>
    <source>
        <tissue evidence="1">Shoot tissue taken approximately 20 cm above the soil surface</tissue>
    </source>
</reference>
<accession>A0A0A9C9J9</accession>
<evidence type="ECO:0000313" key="1">
    <source>
        <dbReference type="EMBL" id="JAD68172.1"/>
    </source>
</evidence>
<dbReference type="AlphaFoldDB" id="A0A0A9C9J9"/>
<proteinExistence type="predicted"/>
<dbReference type="EMBL" id="GBRH01229723">
    <property type="protein sequence ID" value="JAD68172.1"/>
    <property type="molecule type" value="Transcribed_RNA"/>
</dbReference>
<protein>
    <submittedName>
        <fullName evidence="1">Uncharacterized protein</fullName>
    </submittedName>
</protein>
<sequence length="48" mass="5333">MKSYLDSNTVLVCCCPLPGYDCRTKWCVTVLSNMMHNSSALVLLLPVL</sequence>
<name>A0A0A9C9J9_ARUDO</name>